<name>A0A067T1S3_GALM3</name>
<feature type="compositionally biased region" description="Basic and acidic residues" evidence="1">
    <location>
        <begin position="35"/>
        <end position="47"/>
    </location>
</feature>
<evidence type="ECO:0000313" key="2">
    <source>
        <dbReference type="EMBL" id="KDR76282.1"/>
    </source>
</evidence>
<accession>A0A067T1S3</accession>
<feature type="non-terminal residue" evidence="2">
    <location>
        <position position="221"/>
    </location>
</feature>
<feature type="region of interest" description="Disordered" evidence="1">
    <location>
        <begin position="172"/>
        <end position="221"/>
    </location>
</feature>
<keyword evidence="3" id="KW-1185">Reference proteome</keyword>
<dbReference type="STRING" id="685588.A0A067T1S3"/>
<sequence>LSSTQDLLARFHLHPAYDRYVRPFGHGGGPSMDQQRVDKGKGRERDGGFGAGSGAGGTPTAGGEADLGDGGDAEDDDGPGGKGEKKKKNTYRHLIKGVPGKHSLKKDDYLTSMMLVPPKQRIRIHQFDLRTQEDAFTVSLEGLKGVFLISSRDVSLLSQWNVNTLFLESAQAREDRKKRKELKRLAKLQGQNGQVPLPGTQPVPPPLVPPGTTSSVSTPQP</sequence>
<feature type="non-terminal residue" evidence="2">
    <location>
        <position position="1"/>
    </location>
</feature>
<dbReference type="Proteomes" id="UP000027222">
    <property type="component" value="Unassembled WGS sequence"/>
</dbReference>
<reference evidence="3" key="1">
    <citation type="journal article" date="2014" name="Proc. Natl. Acad. Sci. U.S.A.">
        <title>Extensive sampling of basidiomycete genomes demonstrates inadequacy of the white-rot/brown-rot paradigm for wood decay fungi.</title>
        <authorList>
            <person name="Riley R."/>
            <person name="Salamov A.A."/>
            <person name="Brown D.W."/>
            <person name="Nagy L.G."/>
            <person name="Floudas D."/>
            <person name="Held B.W."/>
            <person name="Levasseur A."/>
            <person name="Lombard V."/>
            <person name="Morin E."/>
            <person name="Otillar R."/>
            <person name="Lindquist E.A."/>
            <person name="Sun H."/>
            <person name="LaButti K.M."/>
            <person name="Schmutz J."/>
            <person name="Jabbour D."/>
            <person name="Luo H."/>
            <person name="Baker S.E."/>
            <person name="Pisabarro A.G."/>
            <person name="Walton J.D."/>
            <person name="Blanchette R.A."/>
            <person name="Henrissat B."/>
            <person name="Martin F."/>
            <person name="Cullen D."/>
            <person name="Hibbett D.S."/>
            <person name="Grigoriev I.V."/>
        </authorList>
    </citation>
    <scope>NUCLEOTIDE SEQUENCE [LARGE SCALE GENOMIC DNA]</scope>
    <source>
        <strain evidence="3">CBS 339.88</strain>
    </source>
</reference>
<feature type="compositionally biased region" description="Low complexity" evidence="1">
    <location>
        <begin position="210"/>
        <end position="221"/>
    </location>
</feature>
<feature type="compositionally biased region" description="Pro residues" evidence="1">
    <location>
        <begin position="199"/>
        <end position="209"/>
    </location>
</feature>
<gene>
    <name evidence="2" type="ORF">GALMADRAFT_34991</name>
</gene>
<dbReference type="AlphaFoldDB" id="A0A067T1S3"/>
<organism evidence="2 3">
    <name type="scientific">Galerina marginata (strain CBS 339.88)</name>
    <dbReference type="NCBI Taxonomy" id="685588"/>
    <lineage>
        <taxon>Eukaryota</taxon>
        <taxon>Fungi</taxon>
        <taxon>Dikarya</taxon>
        <taxon>Basidiomycota</taxon>
        <taxon>Agaricomycotina</taxon>
        <taxon>Agaricomycetes</taxon>
        <taxon>Agaricomycetidae</taxon>
        <taxon>Agaricales</taxon>
        <taxon>Agaricineae</taxon>
        <taxon>Strophariaceae</taxon>
        <taxon>Galerina</taxon>
    </lineage>
</organism>
<protein>
    <submittedName>
        <fullName evidence="2">Uncharacterized protein</fullName>
    </submittedName>
</protein>
<dbReference type="EMBL" id="KL142379">
    <property type="protein sequence ID" value="KDR76282.1"/>
    <property type="molecule type" value="Genomic_DNA"/>
</dbReference>
<proteinExistence type="predicted"/>
<feature type="compositionally biased region" description="Acidic residues" evidence="1">
    <location>
        <begin position="66"/>
        <end position="78"/>
    </location>
</feature>
<dbReference type="OrthoDB" id="2160599at2759"/>
<evidence type="ECO:0000256" key="1">
    <source>
        <dbReference type="SAM" id="MobiDB-lite"/>
    </source>
</evidence>
<feature type="compositionally biased region" description="Gly residues" evidence="1">
    <location>
        <begin position="48"/>
        <end position="60"/>
    </location>
</feature>
<feature type="region of interest" description="Disordered" evidence="1">
    <location>
        <begin position="21"/>
        <end position="92"/>
    </location>
</feature>
<feature type="compositionally biased region" description="Basic residues" evidence="1">
    <location>
        <begin position="176"/>
        <end position="186"/>
    </location>
</feature>
<dbReference type="HOGENOM" id="CLU_1149564_0_0_1"/>
<evidence type="ECO:0000313" key="3">
    <source>
        <dbReference type="Proteomes" id="UP000027222"/>
    </source>
</evidence>